<dbReference type="Proteomes" id="UP001221757">
    <property type="component" value="Unassembled WGS sequence"/>
</dbReference>
<evidence type="ECO:0000313" key="2">
    <source>
        <dbReference type="Proteomes" id="UP001221757"/>
    </source>
</evidence>
<accession>A0AAD7DC31</accession>
<dbReference type="AlphaFoldDB" id="A0AAD7DC31"/>
<organism evidence="1 2">
    <name type="scientific">Mycena rosella</name>
    <name type="common">Pink bonnet</name>
    <name type="synonym">Agaricus rosellus</name>
    <dbReference type="NCBI Taxonomy" id="1033263"/>
    <lineage>
        <taxon>Eukaryota</taxon>
        <taxon>Fungi</taxon>
        <taxon>Dikarya</taxon>
        <taxon>Basidiomycota</taxon>
        <taxon>Agaricomycotina</taxon>
        <taxon>Agaricomycetes</taxon>
        <taxon>Agaricomycetidae</taxon>
        <taxon>Agaricales</taxon>
        <taxon>Marasmiineae</taxon>
        <taxon>Mycenaceae</taxon>
        <taxon>Mycena</taxon>
    </lineage>
</organism>
<protein>
    <submittedName>
        <fullName evidence="1">Uncharacterized protein</fullName>
    </submittedName>
</protein>
<keyword evidence="2" id="KW-1185">Reference proteome</keyword>
<reference evidence="1" key="1">
    <citation type="submission" date="2023-03" db="EMBL/GenBank/DDBJ databases">
        <title>Massive genome expansion in bonnet fungi (Mycena s.s.) driven by repeated elements and novel gene families across ecological guilds.</title>
        <authorList>
            <consortium name="Lawrence Berkeley National Laboratory"/>
            <person name="Harder C.B."/>
            <person name="Miyauchi S."/>
            <person name="Viragh M."/>
            <person name="Kuo A."/>
            <person name="Thoen E."/>
            <person name="Andreopoulos B."/>
            <person name="Lu D."/>
            <person name="Skrede I."/>
            <person name="Drula E."/>
            <person name="Henrissat B."/>
            <person name="Morin E."/>
            <person name="Kohler A."/>
            <person name="Barry K."/>
            <person name="LaButti K."/>
            <person name="Morin E."/>
            <person name="Salamov A."/>
            <person name="Lipzen A."/>
            <person name="Mereny Z."/>
            <person name="Hegedus B."/>
            <person name="Baldrian P."/>
            <person name="Stursova M."/>
            <person name="Weitz H."/>
            <person name="Taylor A."/>
            <person name="Grigoriev I.V."/>
            <person name="Nagy L.G."/>
            <person name="Martin F."/>
            <person name="Kauserud H."/>
        </authorList>
    </citation>
    <scope>NUCLEOTIDE SEQUENCE</scope>
    <source>
        <strain evidence="1">CBHHK067</strain>
    </source>
</reference>
<proteinExistence type="predicted"/>
<name>A0AAD7DC31_MYCRO</name>
<dbReference type="EMBL" id="JARKIE010000085">
    <property type="protein sequence ID" value="KAJ7687746.1"/>
    <property type="molecule type" value="Genomic_DNA"/>
</dbReference>
<comment type="caution">
    <text evidence="1">The sequence shown here is derived from an EMBL/GenBank/DDBJ whole genome shotgun (WGS) entry which is preliminary data.</text>
</comment>
<gene>
    <name evidence="1" type="ORF">B0H17DRAFT_1136102</name>
</gene>
<evidence type="ECO:0000313" key="1">
    <source>
        <dbReference type="EMBL" id="KAJ7687746.1"/>
    </source>
</evidence>
<sequence>MHFGREKACCPFDPGYCPLYAALRTQVYQLVHARQFRAVPQATAFLQTYQYHQLPPFTFLTRLSGVPTIKAPGIKLTPGDASLFKGLNSSVGRFNAAVKASRKCKKATEIDTEMDQEA</sequence>